<evidence type="ECO:0000256" key="9">
    <source>
        <dbReference type="RuleBase" id="RU362097"/>
    </source>
</evidence>
<keyword evidence="5" id="KW-0732">Signal</keyword>
<organism evidence="11 12">
    <name type="scientific">Allosphingosinicella deserti</name>
    <dbReference type="NCBI Taxonomy" id="2116704"/>
    <lineage>
        <taxon>Bacteria</taxon>
        <taxon>Pseudomonadati</taxon>
        <taxon>Pseudomonadota</taxon>
        <taxon>Alphaproteobacteria</taxon>
        <taxon>Sphingomonadales</taxon>
        <taxon>Sphingomonadaceae</taxon>
        <taxon>Allosphingosinicella</taxon>
    </lineage>
</organism>
<feature type="coiled-coil region" evidence="10">
    <location>
        <begin position="398"/>
        <end position="425"/>
    </location>
</feature>
<name>A0A2P7QYQ8_9SPHN</name>
<evidence type="ECO:0000256" key="5">
    <source>
        <dbReference type="ARBA" id="ARBA00022729"/>
    </source>
</evidence>
<dbReference type="PANTHER" id="PTHR30203">
    <property type="entry name" value="OUTER MEMBRANE CATION EFFLUX PROTEIN"/>
    <property type="match status" value="1"/>
</dbReference>
<reference evidence="11 12" key="1">
    <citation type="submission" date="2018-03" db="EMBL/GenBank/DDBJ databases">
        <title>The draft genome of Sphingosinicella sp. GL-C-18.</title>
        <authorList>
            <person name="Liu L."/>
            <person name="Li L."/>
            <person name="Liang L."/>
            <person name="Zhang X."/>
            <person name="Wang T."/>
        </authorList>
    </citation>
    <scope>NUCLEOTIDE SEQUENCE [LARGE SCALE GENOMIC DNA]</scope>
    <source>
        <strain evidence="11 12">GL-C-18</strain>
    </source>
</reference>
<evidence type="ECO:0000256" key="10">
    <source>
        <dbReference type="SAM" id="Coils"/>
    </source>
</evidence>
<comment type="caution">
    <text evidence="11">The sequence shown here is derived from an EMBL/GenBank/DDBJ whole genome shotgun (WGS) entry which is preliminary data.</text>
</comment>
<comment type="similarity">
    <text evidence="2 9">Belongs to the outer membrane factor (OMF) (TC 1.B.17) family.</text>
</comment>
<dbReference type="EMBL" id="PXYI01000001">
    <property type="protein sequence ID" value="PSJ43096.1"/>
    <property type="molecule type" value="Genomic_DNA"/>
</dbReference>
<keyword evidence="4 9" id="KW-0812">Transmembrane</keyword>
<evidence type="ECO:0000256" key="2">
    <source>
        <dbReference type="ARBA" id="ARBA00007613"/>
    </source>
</evidence>
<evidence type="ECO:0000256" key="6">
    <source>
        <dbReference type="ARBA" id="ARBA00023136"/>
    </source>
</evidence>
<proteinExistence type="inferred from homology"/>
<dbReference type="NCBIfam" id="TIGR01845">
    <property type="entry name" value="outer_NodT"/>
    <property type="match status" value="1"/>
</dbReference>
<dbReference type="PANTHER" id="PTHR30203:SF20">
    <property type="entry name" value="MULTIDRUG RESISTANCE OUTER MEMBRANE PROTEIN MDTP-RELATED"/>
    <property type="match status" value="1"/>
</dbReference>
<evidence type="ECO:0000256" key="1">
    <source>
        <dbReference type="ARBA" id="ARBA00004370"/>
    </source>
</evidence>
<accession>A0A2P7QYQ8</accession>
<evidence type="ECO:0000256" key="7">
    <source>
        <dbReference type="ARBA" id="ARBA00023139"/>
    </source>
</evidence>
<dbReference type="GO" id="GO:0005886">
    <property type="term" value="C:plasma membrane"/>
    <property type="evidence" value="ECO:0007669"/>
    <property type="project" value="UniProtKB-SubCell"/>
</dbReference>
<dbReference type="RefSeq" id="WP_106511117.1">
    <property type="nucleotide sequence ID" value="NZ_PXYI01000001.1"/>
</dbReference>
<dbReference type="SUPFAM" id="SSF56954">
    <property type="entry name" value="Outer membrane efflux proteins (OEP)"/>
    <property type="match status" value="1"/>
</dbReference>
<evidence type="ECO:0000313" key="12">
    <source>
        <dbReference type="Proteomes" id="UP000241167"/>
    </source>
</evidence>
<keyword evidence="12" id="KW-1185">Reference proteome</keyword>
<evidence type="ECO:0000313" key="11">
    <source>
        <dbReference type="EMBL" id="PSJ43096.1"/>
    </source>
</evidence>
<gene>
    <name evidence="11" type="ORF">C7I55_01530</name>
</gene>
<keyword evidence="3 9" id="KW-1134">Transmembrane beta strand</keyword>
<dbReference type="Pfam" id="PF02321">
    <property type="entry name" value="OEP"/>
    <property type="match status" value="2"/>
</dbReference>
<dbReference type="InterPro" id="IPR003423">
    <property type="entry name" value="OMP_efflux"/>
</dbReference>
<dbReference type="Proteomes" id="UP000241167">
    <property type="component" value="Unassembled WGS sequence"/>
</dbReference>
<comment type="subcellular location">
    <subcellularLocation>
        <location evidence="9">Cell membrane</location>
        <topology evidence="9">Lipid-anchor</topology>
    </subcellularLocation>
    <subcellularLocation>
        <location evidence="1">Membrane</location>
    </subcellularLocation>
</comment>
<keyword evidence="8 9" id="KW-0449">Lipoprotein</keyword>
<keyword evidence="6 9" id="KW-0472">Membrane</keyword>
<evidence type="ECO:0000256" key="4">
    <source>
        <dbReference type="ARBA" id="ARBA00022692"/>
    </source>
</evidence>
<keyword evidence="10" id="KW-0175">Coiled coil</keyword>
<dbReference type="Gene3D" id="1.20.1600.10">
    <property type="entry name" value="Outer membrane efflux proteins (OEP)"/>
    <property type="match status" value="1"/>
</dbReference>
<dbReference type="PROSITE" id="PS51257">
    <property type="entry name" value="PROKAR_LIPOPROTEIN"/>
    <property type="match status" value="1"/>
</dbReference>
<sequence length="475" mass="49303">MSHYDRTRTVTTALLVPLLLAGCASVPKLGAAPALRPAETFETAQSLSGPAALWPDRSWWAAYGDAQLTGLMDEALAASPSLEAAAARVRAAQALVRQTPGGPDLSASLEGSAALTKQSENMGIPPEFVPSGVLSTGRAALNVGLDLDLWGRNRAALAAATSEAEAAQVDAEASRLILTTALGQAYVDFARLFAARDVAAEALRVRQDSLALVRQRVGAGLNAGGELSQASSAERAARESLQDLDEQIGLARNAIAALLGAGPDRGIALVRPQVTALHPVGIPANLALDLVGRRPDIVSARLRAEAAASRIKVARADFYPNVNLSGVIGLQALGLGKLIDTGSTFGDAGPAISLPLFNQGTLGGRYEAARARYDEAVAGYNDTLTTAIREVADAVTSQRALAGRLAEARAALADAEQAYAAARSRFQAGLITRIELLSAEDDLLPRRRTVAELEARALSLDVAMVRALGGGFGRS</sequence>
<dbReference type="GO" id="GO:0015562">
    <property type="term" value="F:efflux transmembrane transporter activity"/>
    <property type="evidence" value="ECO:0007669"/>
    <property type="project" value="InterPro"/>
</dbReference>
<keyword evidence="7 9" id="KW-0564">Palmitate</keyword>
<evidence type="ECO:0000256" key="3">
    <source>
        <dbReference type="ARBA" id="ARBA00022452"/>
    </source>
</evidence>
<dbReference type="Gene3D" id="2.20.200.10">
    <property type="entry name" value="Outer membrane efflux proteins (OEP)"/>
    <property type="match status" value="1"/>
</dbReference>
<dbReference type="InterPro" id="IPR010131">
    <property type="entry name" value="MdtP/NodT-like"/>
</dbReference>
<evidence type="ECO:0000256" key="8">
    <source>
        <dbReference type="ARBA" id="ARBA00023288"/>
    </source>
</evidence>
<dbReference type="AlphaFoldDB" id="A0A2P7QYQ8"/>
<protein>
    <submittedName>
        <fullName evidence="11">Multidrug transporter</fullName>
    </submittedName>
</protein>
<dbReference type="OrthoDB" id="9783100at2"/>